<name>A0ABT9UGJ9_9MICC</name>
<evidence type="ECO:0000313" key="3">
    <source>
        <dbReference type="EMBL" id="MDQ0117820.1"/>
    </source>
</evidence>
<reference evidence="3 4" key="1">
    <citation type="submission" date="2023-07" db="EMBL/GenBank/DDBJ databases">
        <title>Sorghum-associated microbial communities from plants grown in Nebraska, USA.</title>
        <authorList>
            <person name="Schachtman D."/>
        </authorList>
    </citation>
    <scope>NUCLEOTIDE SEQUENCE [LARGE SCALE GENOMIC DNA]</scope>
    <source>
        <strain evidence="3 4">DS994</strain>
    </source>
</reference>
<evidence type="ECO:0000313" key="4">
    <source>
        <dbReference type="Proteomes" id="UP001226389"/>
    </source>
</evidence>
<dbReference type="RefSeq" id="WP_307488594.1">
    <property type="nucleotide sequence ID" value="NZ_JAUSSY010000003.1"/>
</dbReference>
<keyword evidence="2" id="KW-0732">Signal</keyword>
<protein>
    <recommendedName>
        <fullName evidence="5">Meckel syndrome type 1 protein</fullName>
    </recommendedName>
</protein>
<feature type="region of interest" description="Disordered" evidence="1">
    <location>
        <begin position="260"/>
        <end position="283"/>
    </location>
</feature>
<dbReference type="EMBL" id="JAUSSY010000003">
    <property type="protein sequence ID" value="MDQ0117820.1"/>
    <property type="molecule type" value="Genomic_DNA"/>
</dbReference>
<feature type="signal peptide" evidence="2">
    <location>
        <begin position="1"/>
        <end position="34"/>
    </location>
</feature>
<sequence>MARSSSPWHALRPLLLAGAAAATWLTLSSTAATADAGTDSTSLLGGATSSVSSLSQDLAAAVSPVPAGSAAGPAASPGLLQPVVTPVAGLADNLIAAVPVVDQVVPAGTVSEVSAPLAELADTVAAGVAQEVAAPAAEAVPVLEPVLQPVSDLLTGTVPLPVPPLDAVQVDVPAEVVPAPAQDQPAAVDDAPGAMNTAPESDQAVEVSSTAPAAHPGAFMEAAGAGILAHTAAPQSGESVTAGAVQEQPLPDTLPLRAQAPAAPASGTGSGGSAGGASPAAAWLDPFDFDFDRAGSVRADRSSEHAPAPVSFDPGSSPD</sequence>
<feature type="chain" id="PRO_5046156505" description="Meckel syndrome type 1 protein" evidence="2">
    <location>
        <begin position="35"/>
        <end position="319"/>
    </location>
</feature>
<feature type="compositionally biased region" description="Basic and acidic residues" evidence="1">
    <location>
        <begin position="295"/>
        <end position="304"/>
    </location>
</feature>
<comment type="caution">
    <text evidence="3">The sequence shown here is derived from an EMBL/GenBank/DDBJ whole genome shotgun (WGS) entry which is preliminary data.</text>
</comment>
<evidence type="ECO:0000256" key="1">
    <source>
        <dbReference type="SAM" id="MobiDB-lite"/>
    </source>
</evidence>
<accession>A0ABT9UGJ9</accession>
<proteinExistence type="predicted"/>
<gene>
    <name evidence="3" type="ORF">J2T22_000993</name>
</gene>
<dbReference type="Proteomes" id="UP001226389">
    <property type="component" value="Unassembled WGS sequence"/>
</dbReference>
<evidence type="ECO:0008006" key="5">
    <source>
        <dbReference type="Google" id="ProtNLM"/>
    </source>
</evidence>
<keyword evidence="4" id="KW-1185">Reference proteome</keyword>
<evidence type="ECO:0000256" key="2">
    <source>
        <dbReference type="SAM" id="SignalP"/>
    </source>
</evidence>
<organism evidence="3 4">
    <name type="scientific">Pseudarthrobacter defluvii</name>
    <dbReference type="NCBI Taxonomy" id="410837"/>
    <lineage>
        <taxon>Bacteria</taxon>
        <taxon>Bacillati</taxon>
        <taxon>Actinomycetota</taxon>
        <taxon>Actinomycetes</taxon>
        <taxon>Micrococcales</taxon>
        <taxon>Micrococcaceae</taxon>
        <taxon>Pseudarthrobacter</taxon>
    </lineage>
</organism>
<feature type="region of interest" description="Disordered" evidence="1">
    <location>
        <begin position="295"/>
        <end position="319"/>
    </location>
</feature>